<dbReference type="RefSeq" id="XP_001308730.1">
    <property type="nucleotide sequence ID" value="XM_001308729.1"/>
</dbReference>
<dbReference type="VEuPathDB" id="TrichDB:TVAG_354120"/>
<dbReference type="AlphaFoldDB" id="A2FH32"/>
<gene>
    <name evidence="3" type="ORF">TVAG_354120</name>
</gene>
<evidence type="ECO:0000256" key="1">
    <source>
        <dbReference type="ARBA" id="ARBA00006484"/>
    </source>
</evidence>
<dbReference type="Proteomes" id="UP000001542">
    <property type="component" value="Unassembled WGS sequence"/>
</dbReference>
<dbReference type="PRINTS" id="PR00081">
    <property type="entry name" value="GDHRDH"/>
</dbReference>
<dbReference type="InterPro" id="IPR036291">
    <property type="entry name" value="NAD(P)-bd_dom_sf"/>
</dbReference>
<dbReference type="SUPFAM" id="SSF51735">
    <property type="entry name" value="NAD(P)-binding Rossmann-fold domains"/>
    <property type="match status" value="1"/>
</dbReference>
<name>A2FH32_TRIV3</name>
<evidence type="ECO:0000313" key="4">
    <source>
        <dbReference type="Proteomes" id="UP000001542"/>
    </source>
</evidence>
<dbReference type="PANTHER" id="PTHR24320">
    <property type="entry name" value="RETINOL DEHYDROGENASE"/>
    <property type="match status" value="1"/>
</dbReference>
<proteinExistence type="inferred from homology"/>
<dbReference type="Pfam" id="PF00106">
    <property type="entry name" value="adh_short"/>
    <property type="match status" value="1"/>
</dbReference>
<evidence type="ECO:0000256" key="2">
    <source>
        <dbReference type="ARBA" id="ARBA00023002"/>
    </source>
</evidence>
<comment type="similarity">
    <text evidence="1">Belongs to the short-chain dehydrogenases/reductases (SDR) family.</text>
</comment>
<dbReference type="KEGG" id="tva:4753562"/>
<dbReference type="eggNOG" id="KOG1208">
    <property type="taxonomic scope" value="Eukaryota"/>
</dbReference>
<protein>
    <submittedName>
        <fullName evidence="3">Oxidoreductase, short chain dehydrogenase/reductase family protein</fullName>
    </submittedName>
</protein>
<accession>A2FH32</accession>
<dbReference type="InterPro" id="IPR002347">
    <property type="entry name" value="SDR_fam"/>
</dbReference>
<keyword evidence="2" id="KW-0560">Oxidoreductase</keyword>
<keyword evidence="4" id="KW-1185">Reference proteome</keyword>
<organism evidence="3 4">
    <name type="scientific">Trichomonas vaginalis (strain ATCC PRA-98 / G3)</name>
    <dbReference type="NCBI Taxonomy" id="412133"/>
    <lineage>
        <taxon>Eukaryota</taxon>
        <taxon>Metamonada</taxon>
        <taxon>Parabasalia</taxon>
        <taxon>Trichomonadida</taxon>
        <taxon>Trichomonadidae</taxon>
        <taxon>Trichomonas</taxon>
    </lineage>
</organism>
<dbReference type="PANTHER" id="PTHR24320:SF148">
    <property type="entry name" value="NAD(P)-BINDING ROSSMANN-FOLD SUPERFAMILY PROTEIN"/>
    <property type="match status" value="1"/>
</dbReference>
<dbReference type="CDD" id="cd05327">
    <property type="entry name" value="retinol-DH_like_SDR_c_like"/>
    <property type="match status" value="1"/>
</dbReference>
<dbReference type="EMBL" id="DS113788">
    <property type="protein sequence ID" value="EAX95800.1"/>
    <property type="molecule type" value="Genomic_DNA"/>
</dbReference>
<dbReference type="GO" id="GO:0016491">
    <property type="term" value="F:oxidoreductase activity"/>
    <property type="evidence" value="ECO:0007669"/>
    <property type="project" value="UniProtKB-KW"/>
</dbReference>
<sequence>MISIWYEVLANYLWRFHNSSITFDFPEKYQRNRAFQSIQSSDDFRSAEQKYMAAPTYNSESTLDRYKEYINSNISYSNSSNEIAVLTGGNRGMGFEIARELAKKQYHLIIGCRNVTNGEEAKEKLIKESGNTNIEILELDVSSIDSINRFGNILLSRREKIIRLMNNAGAMTHTFRTTSDGFENTLETNYIGPLLLTLKLLPLMPPESRIVNMDSVTYMWTWLDKTMLIDGGSSEYSQLPVYYRSKLALMFATLRLSEDLQKRKIYVAAADPGVVLTGIVNLNPIATFFVKRLGRFVMLPPTVGASPAIKLLTDDQPLNGDLMGVSGLKHVSDYYRYNVVKNCIYNQTIDHLFDQIFM</sequence>
<dbReference type="InParanoid" id="A2FH32"/>
<dbReference type="SMR" id="A2FH32"/>
<evidence type="ECO:0000313" key="3">
    <source>
        <dbReference type="EMBL" id="EAX95800.1"/>
    </source>
</evidence>
<dbReference type="OrthoDB" id="191139at2759"/>
<reference evidence="3" key="2">
    <citation type="journal article" date="2007" name="Science">
        <title>Draft genome sequence of the sexually transmitted pathogen Trichomonas vaginalis.</title>
        <authorList>
            <person name="Carlton J.M."/>
            <person name="Hirt R.P."/>
            <person name="Silva J.C."/>
            <person name="Delcher A.L."/>
            <person name="Schatz M."/>
            <person name="Zhao Q."/>
            <person name="Wortman J.R."/>
            <person name="Bidwell S.L."/>
            <person name="Alsmark U.C.M."/>
            <person name="Besteiro S."/>
            <person name="Sicheritz-Ponten T."/>
            <person name="Noel C.J."/>
            <person name="Dacks J.B."/>
            <person name="Foster P.G."/>
            <person name="Simillion C."/>
            <person name="Van de Peer Y."/>
            <person name="Miranda-Saavedra D."/>
            <person name="Barton G.J."/>
            <person name="Westrop G.D."/>
            <person name="Mueller S."/>
            <person name="Dessi D."/>
            <person name="Fiori P.L."/>
            <person name="Ren Q."/>
            <person name="Paulsen I."/>
            <person name="Zhang H."/>
            <person name="Bastida-Corcuera F.D."/>
            <person name="Simoes-Barbosa A."/>
            <person name="Brown M.T."/>
            <person name="Hayes R.D."/>
            <person name="Mukherjee M."/>
            <person name="Okumura C.Y."/>
            <person name="Schneider R."/>
            <person name="Smith A.J."/>
            <person name="Vanacova S."/>
            <person name="Villalvazo M."/>
            <person name="Haas B.J."/>
            <person name="Pertea M."/>
            <person name="Feldblyum T.V."/>
            <person name="Utterback T.R."/>
            <person name="Shu C.L."/>
            <person name="Osoegawa K."/>
            <person name="de Jong P.J."/>
            <person name="Hrdy I."/>
            <person name="Horvathova L."/>
            <person name="Zubacova Z."/>
            <person name="Dolezal P."/>
            <person name="Malik S.B."/>
            <person name="Logsdon J.M. Jr."/>
            <person name="Henze K."/>
            <person name="Gupta A."/>
            <person name="Wang C.C."/>
            <person name="Dunne R.L."/>
            <person name="Upcroft J.A."/>
            <person name="Upcroft P."/>
            <person name="White O."/>
            <person name="Salzberg S.L."/>
            <person name="Tang P."/>
            <person name="Chiu C.-H."/>
            <person name="Lee Y.-S."/>
            <person name="Embley T.M."/>
            <person name="Coombs G.H."/>
            <person name="Mottram J.C."/>
            <person name="Tachezy J."/>
            <person name="Fraser-Liggett C.M."/>
            <person name="Johnson P.J."/>
        </authorList>
    </citation>
    <scope>NUCLEOTIDE SEQUENCE [LARGE SCALE GENOMIC DNA]</scope>
    <source>
        <strain evidence="3">G3</strain>
    </source>
</reference>
<dbReference type="OMA" id="PAIRCPE"/>
<dbReference type="Gene3D" id="3.40.50.720">
    <property type="entry name" value="NAD(P)-binding Rossmann-like Domain"/>
    <property type="match status" value="1"/>
</dbReference>
<reference evidence="3" key="1">
    <citation type="submission" date="2006-10" db="EMBL/GenBank/DDBJ databases">
        <authorList>
            <person name="Amadeo P."/>
            <person name="Zhao Q."/>
            <person name="Wortman J."/>
            <person name="Fraser-Liggett C."/>
            <person name="Carlton J."/>
        </authorList>
    </citation>
    <scope>NUCLEOTIDE SEQUENCE</scope>
    <source>
        <strain evidence="3">G3</strain>
    </source>
</reference>
<dbReference type="VEuPathDB" id="TrichDB:TVAGG3_0427710"/>
<dbReference type="STRING" id="5722.A2FH32"/>